<organism evidence="1">
    <name type="scientific">Tanacetum cinerariifolium</name>
    <name type="common">Dalmatian daisy</name>
    <name type="synonym">Chrysanthemum cinerariifolium</name>
    <dbReference type="NCBI Taxonomy" id="118510"/>
    <lineage>
        <taxon>Eukaryota</taxon>
        <taxon>Viridiplantae</taxon>
        <taxon>Streptophyta</taxon>
        <taxon>Embryophyta</taxon>
        <taxon>Tracheophyta</taxon>
        <taxon>Spermatophyta</taxon>
        <taxon>Magnoliopsida</taxon>
        <taxon>eudicotyledons</taxon>
        <taxon>Gunneridae</taxon>
        <taxon>Pentapetalae</taxon>
        <taxon>asterids</taxon>
        <taxon>campanulids</taxon>
        <taxon>Asterales</taxon>
        <taxon>Asteraceae</taxon>
        <taxon>Asteroideae</taxon>
        <taxon>Anthemideae</taxon>
        <taxon>Anthemidinae</taxon>
        <taxon>Tanacetum</taxon>
    </lineage>
</organism>
<dbReference type="InterPro" id="IPR013320">
    <property type="entry name" value="ConA-like_dom_sf"/>
</dbReference>
<dbReference type="AlphaFoldDB" id="A0A699RE08"/>
<name>A0A699RE08_TANCI</name>
<comment type="caution">
    <text evidence="1">The sequence shown here is derived from an EMBL/GenBank/DDBJ whole genome shotgun (WGS) entry which is preliminary data.</text>
</comment>
<dbReference type="SUPFAM" id="SSF49899">
    <property type="entry name" value="Concanavalin A-like lectins/glucanases"/>
    <property type="match status" value="1"/>
</dbReference>
<sequence>QWHRNDYLTGWTPTSYNSVQLNDADGVAGAYAAFHSTGAASGSLGSLVSPLLSFAGYPDHKLLSFYLGNSSGADVVNVYLSTDGGLTYGSALATYTSGVNAFNKAFRRVALDLGTTTSSTVKIKITATADAGFSDIGLDNFQVVNRPLTPLSGTYTINNTLPDAGTNFASFTEAFSLLNLAGVGGPTTFRVANGQTFTEQTPPLTVSGTAAAPLLFQEATPSASLADNPTITTASNETGALVLLSGAD</sequence>
<gene>
    <name evidence="1" type="ORF">Tci_857479</name>
</gene>
<protein>
    <submittedName>
        <fullName evidence="1">Uncharacterized protein</fullName>
    </submittedName>
</protein>
<accession>A0A699RE08</accession>
<feature type="non-terminal residue" evidence="1">
    <location>
        <position position="248"/>
    </location>
</feature>
<proteinExistence type="predicted"/>
<dbReference type="EMBL" id="BKCJ011100285">
    <property type="protein sequence ID" value="GFC85509.1"/>
    <property type="molecule type" value="Genomic_DNA"/>
</dbReference>
<dbReference type="Gene3D" id="2.60.120.200">
    <property type="match status" value="1"/>
</dbReference>
<evidence type="ECO:0000313" key="1">
    <source>
        <dbReference type="EMBL" id="GFC85509.1"/>
    </source>
</evidence>
<feature type="non-terminal residue" evidence="1">
    <location>
        <position position="1"/>
    </location>
</feature>
<reference evidence="1" key="1">
    <citation type="journal article" date="2019" name="Sci. Rep.">
        <title>Draft genome of Tanacetum cinerariifolium, the natural source of mosquito coil.</title>
        <authorList>
            <person name="Yamashiro T."/>
            <person name="Shiraishi A."/>
            <person name="Satake H."/>
            <person name="Nakayama K."/>
        </authorList>
    </citation>
    <scope>NUCLEOTIDE SEQUENCE</scope>
</reference>